<comment type="subcellular location">
    <subcellularLocation>
        <location evidence="1">Membrane</location>
    </subcellularLocation>
</comment>
<reference evidence="4" key="1">
    <citation type="journal article" date="2019" name="Int. J. Syst. Evol. Microbiol.">
        <title>The Global Catalogue of Microorganisms (GCM) 10K type strain sequencing project: providing services to taxonomists for standard genome sequencing and annotation.</title>
        <authorList>
            <consortium name="The Broad Institute Genomics Platform"/>
            <consortium name="The Broad Institute Genome Sequencing Center for Infectious Disease"/>
            <person name="Wu L."/>
            <person name="Ma J."/>
        </authorList>
    </citation>
    <scope>NUCLEOTIDE SEQUENCE [LARGE SCALE GENOMIC DNA]</scope>
    <source>
        <strain evidence="4">JCM 30346</strain>
    </source>
</reference>
<keyword evidence="2" id="KW-0472">Membrane</keyword>
<comment type="caution">
    <text evidence="3">The sequence shown here is derived from an EMBL/GenBank/DDBJ whole genome shotgun (WGS) entry which is preliminary data.</text>
</comment>
<proteinExistence type="predicted"/>
<keyword evidence="4" id="KW-1185">Reference proteome</keyword>
<evidence type="ECO:0000256" key="1">
    <source>
        <dbReference type="ARBA" id="ARBA00004370"/>
    </source>
</evidence>
<dbReference type="Proteomes" id="UP001596137">
    <property type="component" value="Unassembled WGS sequence"/>
</dbReference>
<evidence type="ECO:0000256" key="2">
    <source>
        <dbReference type="ARBA" id="ARBA00023136"/>
    </source>
</evidence>
<dbReference type="EMBL" id="JBHSRF010000003">
    <property type="protein sequence ID" value="MFC6080300.1"/>
    <property type="molecule type" value="Genomic_DNA"/>
</dbReference>
<name>A0ABW1NBH8_9ACTN</name>
<accession>A0ABW1NBH8</accession>
<evidence type="ECO:0000313" key="4">
    <source>
        <dbReference type="Proteomes" id="UP001596137"/>
    </source>
</evidence>
<gene>
    <name evidence="3" type="ORF">ACFP1K_03970</name>
</gene>
<evidence type="ECO:0008006" key="5">
    <source>
        <dbReference type="Google" id="ProtNLM"/>
    </source>
</evidence>
<organism evidence="3 4">
    <name type="scientific">Sphaerisporangium aureirubrum</name>
    <dbReference type="NCBI Taxonomy" id="1544736"/>
    <lineage>
        <taxon>Bacteria</taxon>
        <taxon>Bacillati</taxon>
        <taxon>Actinomycetota</taxon>
        <taxon>Actinomycetes</taxon>
        <taxon>Streptosporangiales</taxon>
        <taxon>Streptosporangiaceae</taxon>
        <taxon>Sphaerisporangium</taxon>
    </lineage>
</organism>
<protein>
    <recommendedName>
        <fullName evidence="5">Mce-associated membrane protein</fullName>
    </recommendedName>
</protein>
<dbReference type="RefSeq" id="WP_380747073.1">
    <property type="nucleotide sequence ID" value="NZ_JBHSRF010000003.1"/>
</dbReference>
<sequence>MAQHASRSRSRRPRSRLAVLAILLVPAAVLAFAWVRVGAELDEARAAARDRMAAIQAAQRYALTLLAVSHRTVDRDVRRVIESSTGEARAEYTRDADRLKAATRANKAVQTGVVRAAGLVSMDGGRSVARVLVVADSVVSWEGSSTAPQDRFYRWSVEVTKIDGLWWASKLEQVA</sequence>
<evidence type="ECO:0000313" key="3">
    <source>
        <dbReference type="EMBL" id="MFC6080300.1"/>
    </source>
</evidence>
<dbReference type="PANTHER" id="PTHR37042:SF4">
    <property type="entry name" value="OUTER MEMBRANE PROTEIN RV1973"/>
    <property type="match status" value="1"/>
</dbReference>
<dbReference type="PANTHER" id="PTHR37042">
    <property type="entry name" value="OUTER MEMBRANE PROTEIN RV1973"/>
    <property type="match status" value="1"/>
</dbReference>